<gene>
    <name evidence="2" type="ORF">HYFRA_00003263</name>
</gene>
<dbReference type="Proteomes" id="UP000696280">
    <property type="component" value="Unassembled WGS sequence"/>
</dbReference>
<evidence type="ECO:0000313" key="2">
    <source>
        <dbReference type="EMBL" id="CAG8953068.1"/>
    </source>
</evidence>
<evidence type="ECO:0000313" key="3">
    <source>
        <dbReference type="Proteomes" id="UP000696280"/>
    </source>
</evidence>
<organism evidence="2 3">
    <name type="scientific">Hymenoscyphus fraxineus</name>
    <dbReference type="NCBI Taxonomy" id="746836"/>
    <lineage>
        <taxon>Eukaryota</taxon>
        <taxon>Fungi</taxon>
        <taxon>Dikarya</taxon>
        <taxon>Ascomycota</taxon>
        <taxon>Pezizomycotina</taxon>
        <taxon>Leotiomycetes</taxon>
        <taxon>Helotiales</taxon>
        <taxon>Helotiaceae</taxon>
        <taxon>Hymenoscyphus</taxon>
    </lineage>
</organism>
<accession>A0A9N9KUW0</accession>
<protein>
    <submittedName>
        <fullName evidence="2">Uncharacterized protein</fullName>
    </submittedName>
</protein>
<comment type="caution">
    <text evidence="2">The sequence shown here is derived from an EMBL/GenBank/DDBJ whole genome shotgun (WGS) entry which is preliminary data.</text>
</comment>
<name>A0A9N9KUW0_9HELO</name>
<dbReference type="AlphaFoldDB" id="A0A9N9KUW0"/>
<keyword evidence="3" id="KW-1185">Reference proteome</keyword>
<proteinExistence type="predicted"/>
<feature type="region of interest" description="Disordered" evidence="1">
    <location>
        <begin position="86"/>
        <end position="107"/>
    </location>
</feature>
<sequence length="107" mass="11592">MQPTPIPKSPLNLRSSSHSAYHTLLTKRENLMARLVAVSIGEFLLGFAFHCGGLECVVVTGRHPVTVSPPTWFKYSKETLKGSLSKLLAPVPSSPTPESDPYPSTSD</sequence>
<evidence type="ECO:0000256" key="1">
    <source>
        <dbReference type="SAM" id="MobiDB-lite"/>
    </source>
</evidence>
<reference evidence="2" key="1">
    <citation type="submission" date="2021-07" db="EMBL/GenBank/DDBJ databases">
        <authorList>
            <person name="Durling M."/>
        </authorList>
    </citation>
    <scope>NUCLEOTIDE SEQUENCE</scope>
</reference>
<dbReference type="EMBL" id="CAJVRL010000049">
    <property type="protein sequence ID" value="CAG8953068.1"/>
    <property type="molecule type" value="Genomic_DNA"/>
</dbReference>